<dbReference type="PhylomeDB" id="Q21367"/>
<dbReference type="PIR" id="T23515">
    <property type="entry name" value="T23515"/>
</dbReference>
<evidence type="ECO:0000259" key="3">
    <source>
        <dbReference type="Pfam" id="PF03931"/>
    </source>
</evidence>
<accession>Q21367</accession>
<dbReference type="GO" id="GO:0005737">
    <property type="term" value="C:cytoplasm"/>
    <property type="evidence" value="ECO:0000318"/>
    <property type="project" value="GO_Central"/>
</dbReference>
<keyword evidence="2" id="KW-0833">Ubl conjugation pathway</keyword>
<dbReference type="InterPro" id="IPR016897">
    <property type="entry name" value="SKP1"/>
</dbReference>
<dbReference type="SUPFAM" id="SSF81382">
    <property type="entry name" value="Skp1 dimerisation domain-like"/>
    <property type="match status" value="1"/>
</dbReference>
<dbReference type="AlphaFoldDB" id="Q21367"/>
<dbReference type="SUPFAM" id="SSF54695">
    <property type="entry name" value="POZ domain"/>
    <property type="match status" value="1"/>
</dbReference>
<sequence length="176" mass="19847">MVIGQIKPVFKIQSCDGQVFAVEDWFIQKSKCFSVVLAQMNNLVQPHPLKTSICSFVLVKIIEWCYHHRNEDQDHAQRILTAWDVQFIRTNSAILLHLAEAAFRLEIVGLLDVACRAVSIMLGRTLNEVKLMLRVGGVESPSDEEDSLEDVLELEVDVDENEEDDVEIEIPAISAA</sequence>
<dbReference type="Gene3D" id="3.30.710.10">
    <property type="entry name" value="Potassium Channel Kv1.1, Chain A"/>
    <property type="match status" value="1"/>
</dbReference>
<dbReference type="WormBase" id="K08H2.1">
    <property type="protein sequence ID" value="CE06159"/>
    <property type="gene ID" value="WBGene00004827"/>
    <property type="gene designation" value="skr-21"/>
</dbReference>
<evidence type="ECO:0000256" key="1">
    <source>
        <dbReference type="ARBA" id="ARBA00009993"/>
    </source>
</evidence>
<dbReference type="SMART" id="SM00512">
    <property type="entry name" value="Skp1"/>
    <property type="match status" value="1"/>
</dbReference>
<dbReference type="UCSC" id="K08H2.1">
    <property type="organism name" value="c. elegans"/>
</dbReference>
<dbReference type="InterPro" id="IPR011333">
    <property type="entry name" value="SKP1/BTB/POZ_sf"/>
</dbReference>
<evidence type="ECO:0000256" key="2">
    <source>
        <dbReference type="ARBA" id="ARBA00022786"/>
    </source>
</evidence>
<dbReference type="KEGG" id="cel:CELE_K08H2.1"/>
<dbReference type="OMA" id="WDAQFLQ"/>
<organism evidence="4 5">
    <name type="scientific">Caenorhabditis elegans</name>
    <dbReference type="NCBI Taxonomy" id="6239"/>
    <lineage>
        <taxon>Eukaryota</taxon>
        <taxon>Metazoa</taxon>
        <taxon>Ecdysozoa</taxon>
        <taxon>Nematoda</taxon>
        <taxon>Chromadorea</taxon>
        <taxon>Rhabditida</taxon>
        <taxon>Rhabditina</taxon>
        <taxon>Rhabditomorpha</taxon>
        <taxon>Rhabditoidea</taxon>
        <taxon>Rhabditidae</taxon>
        <taxon>Peloderinae</taxon>
        <taxon>Caenorhabditis</taxon>
    </lineage>
</organism>
<dbReference type="IntAct" id="Q21367">
    <property type="interactions" value="3"/>
</dbReference>
<name>Q21367_CAEEL</name>
<dbReference type="Proteomes" id="UP000001940">
    <property type="component" value="Chromosome X"/>
</dbReference>
<dbReference type="HOGENOM" id="CLU_1526551_0_0_1"/>
<dbReference type="eggNOG" id="KOG1724">
    <property type="taxonomic scope" value="Eukaryota"/>
</dbReference>
<feature type="domain" description="SKP1 component POZ" evidence="3">
    <location>
        <begin position="8"/>
        <end position="70"/>
    </location>
</feature>
<gene>
    <name evidence="4 6" type="primary">skr-21</name>
    <name evidence="4" type="ORF">CELE_K08H2.1</name>
    <name evidence="6" type="ORF">K08H2.1</name>
</gene>
<dbReference type="STRING" id="6239.K08H2.1.1"/>
<comment type="similarity">
    <text evidence="1">Belongs to the SKP1 family.</text>
</comment>
<dbReference type="InParanoid" id="Q21367"/>
<dbReference type="AGR" id="WB:WBGene00004827"/>
<protein>
    <submittedName>
        <fullName evidence="4">SKP1 component POZ domain-containing protein</fullName>
    </submittedName>
</protein>
<dbReference type="Pfam" id="PF03931">
    <property type="entry name" value="Skp1_POZ"/>
    <property type="match status" value="1"/>
</dbReference>
<dbReference type="InterPro" id="IPR001232">
    <property type="entry name" value="SKP1-like"/>
</dbReference>
<dbReference type="FunCoup" id="Q21367">
    <property type="interactions" value="347"/>
</dbReference>
<keyword evidence="5" id="KW-1185">Reference proteome</keyword>
<dbReference type="GO" id="GO:0031146">
    <property type="term" value="P:SCF-dependent proteasomal ubiquitin-dependent protein catabolic process"/>
    <property type="evidence" value="ECO:0000318"/>
    <property type="project" value="GO_Central"/>
</dbReference>
<evidence type="ECO:0000313" key="4">
    <source>
        <dbReference type="EMBL" id="CAA94149.1"/>
    </source>
</evidence>
<dbReference type="Bgee" id="WBGene00004827">
    <property type="expression patterns" value="Expressed in pharyngeal muscle cell (C elegans) and 4 other cell types or tissues"/>
</dbReference>
<proteinExistence type="inferred from homology"/>
<dbReference type="OrthoDB" id="5820916at2759"/>
<evidence type="ECO:0000313" key="6">
    <source>
        <dbReference type="WormBase" id="K08H2.1"/>
    </source>
</evidence>
<dbReference type="GO" id="GO:0005634">
    <property type="term" value="C:nucleus"/>
    <property type="evidence" value="ECO:0000318"/>
    <property type="project" value="GO_Central"/>
</dbReference>
<evidence type="ECO:0000313" key="5">
    <source>
        <dbReference type="Proteomes" id="UP000001940"/>
    </source>
</evidence>
<dbReference type="InterPro" id="IPR016073">
    <property type="entry name" value="Skp1_comp_POZ"/>
</dbReference>
<dbReference type="FunFam" id="3.30.710.10:FF:000304">
    <property type="entry name" value="SKp1 Related (Ubiquitin ligase complex component)"/>
    <property type="match status" value="1"/>
</dbReference>
<dbReference type="GeneID" id="54162166"/>
<dbReference type="CTD" id="54162166"/>
<dbReference type="PaxDb" id="6239-K08H2.1"/>
<dbReference type="EMBL" id="BX284606">
    <property type="protein sequence ID" value="CAA94149.1"/>
    <property type="molecule type" value="Genomic_DNA"/>
</dbReference>
<reference evidence="4 5" key="1">
    <citation type="journal article" date="1998" name="Science">
        <title>Genome sequence of the nematode C. elegans: a platform for investigating biology.</title>
        <authorList>
            <consortium name="The C. elegans sequencing consortium"/>
            <person name="Sulson J.E."/>
            <person name="Waterston R."/>
        </authorList>
    </citation>
    <scope>NUCLEOTIDE SEQUENCE [LARGE SCALE GENOMIC DNA]</scope>
    <source>
        <strain evidence="4 5">Bristol N2</strain>
    </source>
</reference>
<dbReference type="RefSeq" id="NP_001366771.1">
    <property type="nucleotide sequence ID" value="NM_001381130.1"/>
</dbReference>
<dbReference type="InterPro" id="IPR036296">
    <property type="entry name" value="SKP1-like_dim_sf"/>
</dbReference>
<dbReference type="GO" id="GO:0097602">
    <property type="term" value="F:cullin family protein binding"/>
    <property type="evidence" value="ECO:0000318"/>
    <property type="project" value="GO_Central"/>
</dbReference>
<dbReference type="SMR" id="Q21367"/>
<dbReference type="PANTHER" id="PTHR11165">
    <property type="entry name" value="SKP1"/>
    <property type="match status" value="1"/>
</dbReference>